<dbReference type="SUPFAM" id="SSF52949">
    <property type="entry name" value="Macro domain-like"/>
    <property type="match status" value="1"/>
</dbReference>
<dbReference type="CDD" id="cd02908">
    <property type="entry name" value="Macro_OAADPr_deacetylase"/>
    <property type="match status" value="1"/>
</dbReference>
<dbReference type="PANTHER" id="PTHR11106:SF27">
    <property type="entry name" value="MACRO DOMAIN-CONTAINING PROTEIN"/>
    <property type="match status" value="1"/>
</dbReference>
<dbReference type="PROSITE" id="PS51154">
    <property type="entry name" value="MACRO"/>
    <property type="match status" value="1"/>
</dbReference>
<dbReference type="PANTHER" id="PTHR11106">
    <property type="entry name" value="GANGLIOSIDE INDUCED DIFFERENTIATION ASSOCIATED PROTEIN 2-RELATED"/>
    <property type="match status" value="1"/>
</dbReference>
<proteinExistence type="predicted"/>
<dbReference type="OrthoDB" id="6077599at2759"/>
<dbReference type="Gene3D" id="3.40.220.10">
    <property type="entry name" value="Leucine Aminopeptidase, subunit E, domain 1"/>
    <property type="match status" value="1"/>
</dbReference>
<evidence type="ECO:0000313" key="3">
    <source>
        <dbReference type="Proteomes" id="UP000267821"/>
    </source>
</evidence>
<dbReference type="STRING" id="1051890.A0A3N4LKK3"/>
<feature type="domain" description="Macro" evidence="1">
    <location>
        <begin position="28"/>
        <end position="210"/>
    </location>
</feature>
<evidence type="ECO:0000259" key="1">
    <source>
        <dbReference type="PROSITE" id="PS51154"/>
    </source>
</evidence>
<gene>
    <name evidence="2" type="ORF">L211DRAFT_357040</name>
</gene>
<dbReference type="Pfam" id="PF01661">
    <property type="entry name" value="Macro"/>
    <property type="match status" value="1"/>
</dbReference>
<evidence type="ECO:0000313" key="2">
    <source>
        <dbReference type="EMBL" id="RPB21999.1"/>
    </source>
</evidence>
<keyword evidence="3" id="KW-1185">Reference proteome</keyword>
<organism evidence="2 3">
    <name type="scientific">Terfezia boudieri ATCC MYA-4762</name>
    <dbReference type="NCBI Taxonomy" id="1051890"/>
    <lineage>
        <taxon>Eukaryota</taxon>
        <taxon>Fungi</taxon>
        <taxon>Dikarya</taxon>
        <taxon>Ascomycota</taxon>
        <taxon>Pezizomycotina</taxon>
        <taxon>Pezizomycetes</taxon>
        <taxon>Pezizales</taxon>
        <taxon>Pezizaceae</taxon>
        <taxon>Terfezia</taxon>
    </lineage>
</organism>
<reference evidence="2 3" key="1">
    <citation type="journal article" date="2018" name="Nat. Ecol. Evol.">
        <title>Pezizomycetes genomes reveal the molecular basis of ectomycorrhizal truffle lifestyle.</title>
        <authorList>
            <person name="Murat C."/>
            <person name="Payen T."/>
            <person name="Noel B."/>
            <person name="Kuo A."/>
            <person name="Morin E."/>
            <person name="Chen J."/>
            <person name="Kohler A."/>
            <person name="Krizsan K."/>
            <person name="Balestrini R."/>
            <person name="Da Silva C."/>
            <person name="Montanini B."/>
            <person name="Hainaut M."/>
            <person name="Levati E."/>
            <person name="Barry K.W."/>
            <person name="Belfiori B."/>
            <person name="Cichocki N."/>
            <person name="Clum A."/>
            <person name="Dockter R.B."/>
            <person name="Fauchery L."/>
            <person name="Guy J."/>
            <person name="Iotti M."/>
            <person name="Le Tacon F."/>
            <person name="Lindquist E.A."/>
            <person name="Lipzen A."/>
            <person name="Malagnac F."/>
            <person name="Mello A."/>
            <person name="Molinier V."/>
            <person name="Miyauchi S."/>
            <person name="Poulain J."/>
            <person name="Riccioni C."/>
            <person name="Rubini A."/>
            <person name="Sitrit Y."/>
            <person name="Splivallo R."/>
            <person name="Traeger S."/>
            <person name="Wang M."/>
            <person name="Zifcakova L."/>
            <person name="Wipf D."/>
            <person name="Zambonelli A."/>
            <person name="Paolocci F."/>
            <person name="Nowrousian M."/>
            <person name="Ottonello S."/>
            <person name="Baldrian P."/>
            <person name="Spatafora J.W."/>
            <person name="Henrissat B."/>
            <person name="Nagy L.G."/>
            <person name="Aury J.M."/>
            <person name="Wincker P."/>
            <person name="Grigoriev I.V."/>
            <person name="Bonfante P."/>
            <person name="Martin F.M."/>
        </authorList>
    </citation>
    <scope>NUCLEOTIDE SEQUENCE [LARGE SCALE GENOMIC DNA]</scope>
    <source>
        <strain evidence="2 3">ATCC MYA-4762</strain>
    </source>
</reference>
<sequence length="232" mass="25183">MPIYGVEDVITVRELYQDRVLTSPEEDDTVTKPSQALNAKVGLINANITHLKLDAIVNAANSSLLGGGGVDGVIHRAAGPELLAECETLEGCDTGDAKVTNAYRLPCKIIIHTVGPIAYMLSAEDRSAQLSCCYKRSLELLVEHQLKTIAFPCISTGIYGYPPSEAADVAASTVREFLESEAGKDIEMVAFVMFETKDWHAYKDAIPYVYSNLPCSVSGANVEIIENISRQR</sequence>
<protein>
    <submittedName>
        <fullName evidence="2">A1pp-domain-containing protein</fullName>
    </submittedName>
</protein>
<accession>A0A3N4LKK3</accession>
<dbReference type="EMBL" id="ML121555">
    <property type="protein sequence ID" value="RPB21999.1"/>
    <property type="molecule type" value="Genomic_DNA"/>
</dbReference>
<dbReference type="Proteomes" id="UP000267821">
    <property type="component" value="Unassembled WGS sequence"/>
</dbReference>
<dbReference type="InParanoid" id="A0A3N4LKK3"/>
<name>A0A3N4LKK3_9PEZI</name>
<dbReference type="NCBIfam" id="NF001664">
    <property type="entry name" value="PRK00431.1-6"/>
    <property type="match status" value="1"/>
</dbReference>
<dbReference type="InterPro" id="IPR043472">
    <property type="entry name" value="Macro_dom-like"/>
</dbReference>
<dbReference type="SMART" id="SM00506">
    <property type="entry name" value="A1pp"/>
    <property type="match status" value="1"/>
</dbReference>
<dbReference type="AlphaFoldDB" id="A0A3N4LKK3"/>
<dbReference type="InterPro" id="IPR002589">
    <property type="entry name" value="Macro_dom"/>
</dbReference>